<dbReference type="Proteomes" id="UP000244803">
    <property type="component" value="Chromosome 1"/>
</dbReference>
<name>A0A976M3C6_THEOR</name>
<evidence type="ECO:0008006" key="4">
    <source>
        <dbReference type="Google" id="ProtNLM"/>
    </source>
</evidence>
<reference evidence="2" key="1">
    <citation type="submission" date="2022-07" db="EMBL/GenBank/DDBJ databases">
        <title>Evaluation of T. orientalis genome assembly methods using nanopore sequencing and analysis of variation between genomes.</title>
        <authorList>
            <person name="Yam J."/>
            <person name="Micallef M.L."/>
            <person name="Liu M."/>
            <person name="Djordjevic S.P."/>
            <person name="Bogema D.R."/>
            <person name="Jenkins C."/>
        </authorList>
    </citation>
    <scope>NUCLEOTIDE SEQUENCE</scope>
    <source>
        <strain evidence="2">Fish Creek</strain>
    </source>
</reference>
<proteinExistence type="predicted"/>
<evidence type="ECO:0000313" key="2">
    <source>
        <dbReference type="EMBL" id="UKJ87574.1"/>
    </source>
</evidence>
<gene>
    <name evidence="2" type="ORF">MACJ_000009</name>
</gene>
<accession>A0A976M3C6</accession>
<dbReference type="OrthoDB" id="10525998at2759"/>
<dbReference type="AlphaFoldDB" id="A0A976M3C6"/>
<dbReference type="EMBL" id="CP056065">
    <property type="protein sequence ID" value="UKJ87574.1"/>
    <property type="molecule type" value="Genomic_DNA"/>
</dbReference>
<sequence>MKINTIGTYILVYLLTCVLFNVLVSAKSTVDQTGYSSQPSETYPVYSQTSTPKTGVGINISSDTKSTGKFDYKKVGQYVTYNPKENEAFKLVKDDNIQLWKATDPSEYCDKVEVDLMNNYAKAVTVCLGNENKVFMKTGNNELWNEFDISKVTRSAININYEHETYFYTNELVGNVRTFTAKKGFGFKGANEFINEKKVTIWMTNNKSEYANKIVNEKGDKLTIHIGEGAGATTKVYNKGSDGNWTEDKPDVGAELTLPTPQDKLTTTQPKVKLLKVNPSDPDSLMELDANEYTCTSNPSVALYQIDESVNCVKMMIDDAVLWVYDSKYQGGIYPRSLEYHAVTDTLILRFEGHYIIFENTDGGWISTESGPLEVKFHVADKKDPNNTVQLTDDQFTVAENRDITTFNIADCVNCIALTYGPVVLWEHDANKQSGNHPKSSYYIKSTDTLVLKI</sequence>
<feature type="chain" id="PRO_5038021370" description="SfiI-subtelomeric related protein family member" evidence="1">
    <location>
        <begin position="27"/>
        <end position="454"/>
    </location>
</feature>
<keyword evidence="1" id="KW-0732">Signal</keyword>
<protein>
    <recommendedName>
        <fullName evidence="4">SfiI-subtelomeric related protein family member</fullName>
    </recommendedName>
</protein>
<organism evidence="2 3">
    <name type="scientific">Theileria orientalis</name>
    <dbReference type="NCBI Taxonomy" id="68886"/>
    <lineage>
        <taxon>Eukaryota</taxon>
        <taxon>Sar</taxon>
        <taxon>Alveolata</taxon>
        <taxon>Apicomplexa</taxon>
        <taxon>Aconoidasida</taxon>
        <taxon>Piroplasmida</taxon>
        <taxon>Theileriidae</taxon>
        <taxon>Theileria</taxon>
    </lineage>
</organism>
<evidence type="ECO:0000256" key="1">
    <source>
        <dbReference type="SAM" id="SignalP"/>
    </source>
</evidence>
<evidence type="ECO:0000313" key="3">
    <source>
        <dbReference type="Proteomes" id="UP000244803"/>
    </source>
</evidence>
<feature type="signal peptide" evidence="1">
    <location>
        <begin position="1"/>
        <end position="26"/>
    </location>
</feature>